<feature type="non-terminal residue" evidence="4">
    <location>
        <position position="94"/>
    </location>
</feature>
<dbReference type="AlphaFoldDB" id="A0A1U7T778"/>
<dbReference type="Pfam" id="PF00013">
    <property type="entry name" value="KH_1"/>
    <property type="match status" value="1"/>
</dbReference>
<reference evidence="4" key="1">
    <citation type="submission" date="2025-08" db="UniProtKB">
        <authorList>
            <consortium name="RefSeq"/>
        </authorList>
    </citation>
    <scope>IDENTIFICATION</scope>
</reference>
<proteinExistence type="predicted"/>
<dbReference type="OrthoDB" id="10027144at2759"/>
<dbReference type="InterPro" id="IPR004087">
    <property type="entry name" value="KH_dom"/>
</dbReference>
<accession>A0A1U7T778</accession>
<dbReference type="SMART" id="SM00322">
    <property type="entry name" value="KH"/>
    <property type="match status" value="1"/>
</dbReference>
<dbReference type="RefSeq" id="XP_008048787.2">
    <property type="nucleotide sequence ID" value="XM_008050596.2"/>
</dbReference>
<name>A0A1U7T778_CARSF</name>
<gene>
    <name evidence="4" type="primary">LOC103252006</name>
</gene>
<organism evidence="3 4">
    <name type="scientific">Carlito syrichta</name>
    <name type="common">Philippine tarsier</name>
    <name type="synonym">Tarsius syrichta</name>
    <dbReference type="NCBI Taxonomy" id="1868482"/>
    <lineage>
        <taxon>Eukaryota</taxon>
        <taxon>Metazoa</taxon>
        <taxon>Chordata</taxon>
        <taxon>Craniata</taxon>
        <taxon>Vertebrata</taxon>
        <taxon>Euteleostomi</taxon>
        <taxon>Mammalia</taxon>
        <taxon>Eutheria</taxon>
        <taxon>Euarchontoglires</taxon>
        <taxon>Primates</taxon>
        <taxon>Haplorrhini</taxon>
        <taxon>Tarsiiformes</taxon>
        <taxon>Tarsiidae</taxon>
        <taxon>Carlito</taxon>
    </lineage>
</organism>
<dbReference type="CDD" id="cd22418">
    <property type="entry name" value="KH-I_Vigilin_rpt15"/>
    <property type="match status" value="1"/>
</dbReference>
<evidence type="ECO:0000313" key="4">
    <source>
        <dbReference type="RefSeq" id="XP_008048787.2"/>
    </source>
</evidence>
<dbReference type="SUPFAM" id="SSF54791">
    <property type="entry name" value="Eukaryotic type KH-domain (KH-domain type I)"/>
    <property type="match status" value="1"/>
</dbReference>
<evidence type="ECO:0000259" key="2">
    <source>
        <dbReference type="SMART" id="SM00322"/>
    </source>
</evidence>
<dbReference type="GeneID" id="103252006"/>
<dbReference type="InterPro" id="IPR004088">
    <property type="entry name" value="KH_dom_type_1"/>
</dbReference>
<protein>
    <submittedName>
        <fullName evidence="4">Vigilin-like</fullName>
    </submittedName>
</protein>
<sequence>MVSEDVPLDHRVHARIIGARGKAIRKIMDEFKVDIRFPQSGAPDPNCVTVTGLPENVEEAIDHILNLEEEYVSPWWAGPSGRPLALTGTSRGWP</sequence>
<dbReference type="Gene3D" id="3.30.1370.10">
    <property type="entry name" value="K Homology domain, type 1"/>
    <property type="match status" value="1"/>
</dbReference>
<dbReference type="GO" id="GO:0003723">
    <property type="term" value="F:RNA binding"/>
    <property type="evidence" value="ECO:0007669"/>
    <property type="project" value="UniProtKB-UniRule"/>
</dbReference>
<evidence type="ECO:0000313" key="3">
    <source>
        <dbReference type="Proteomes" id="UP000189704"/>
    </source>
</evidence>
<dbReference type="KEGG" id="csyr:103252006"/>
<dbReference type="Proteomes" id="UP000189704">
    <property type="component" value="Unplaced"/>
</dbReference>
<dbReference type="InterPro" id="IPR036612">
    <property type="entry name" value="KH_dom_type_1_sf"/>
</dbReference>
<keyword evidence="1" id="KW-0694">RNA-binding</keyword>
<dbReference type="PROSITE" id="PS50084">
    <property type="entry name" value="KH_TYPE_1"/>
    <property type="match status" value="1"/>
</dbReference>
<feature type="domain" description="K Homology" evidence="2">
    <location>
        <begin position="2"/>
        <end position="69"/>
    </location>
</feature>
<evidence type="ECO:0000256" key="1">
    <source>
        <dbReference type="PROSITE-ProRule" id="PRU00117"/>
    </source>
</evidence>
<keyword evidence="3" id="KW-1185">Reference proteome</keyword>